<dbReference type="PANTHER" id="PTHR31151:SF0">
    <property type="entry name" value="PROLINE-TRNA LIGASE (DUF1680)"/>
    <property type="match status" value="1"/>
</dbReference>
<feature type="signal peptide" evidence="1">
    <location>
        <begin position="1"/>
        <end position="21"/>
    </location>
</feature>
<dbReference type="AlphaFoldDB" id="A0AAF0XVW0"/>
<keyword evidence="5" id="KW-1185">Reference proteome</keyword>
<reference evidence="4" key="1">
    <citation type="journal article" date="2016" name="Nat. Genet.">
        <title>A high-quality carrot genome assembly provides new insights into carotenoid accumulation and asterid genome evolution.</title>
        <authorList>
            <person name="Iorizzo M."/>
            <person name="Ellison S."/>
            <person name="Senalik D."/>
            <person name="Zeng P."/>
            <person name="Satapoomin P."/>
            <person name="Huang J."/>
            <person name="Bowman M."/>
            <person name="Iovene M."/>
            <person name="Sanseverino W."/>
            <person name="Cavagnaro P."/>
            <person name="Yildiz M."/>
            <person name="Macko-Podgorni A."/>
            <person name="Moranska E."/>
            <person name="Grzebelus E."/>
            <person name="Grzebelus D."/>
            <person name="Ashrafi H."/>
            <person name="Zheng Z."/>
            <person name="Cheng S."/>
            <person name="Spooner D."/>
            <person name="Van Deynze A."/>
            <person name="Simon P."/>
        </authorList>
    </citation>
    <scope>NUCLEOTIDE SEQUENCE</scope>
    <source>
        <tissue evidence="4">Leaf</tissue>
    </source>
</reference>
<dbReference type="InterPro" id="IPR008928">
    <property type="entry name" value="6-hairpin_glycosidase_sf"/>
</dbReference>
<dbReference type="GO" id="GO:0046373">
    <property type="term" value="P:L-arabinose metabolic process"/>
    <property type="evidence" value="ECO:0007669"/>
    <property type="project" value="InterPro"/>
</dbReference>
<feature type="domain" description="Non-reducing end beta-L-arabinofuranosidase-like GH127 catalytic" evidence="2">
    <location>
        <begin position="109"/>
        <end position="473"/>
    </location>
</feature>
<dbReference type="SUPFAM" id="SSF110221">
    <property type="entry name" value="AbfB domain"/>
    <property type="match status" value="1"/>
</dbReference>
<dbReference type="GO" id="GO:0046556">
    <property type="term" value="F:alpha-L-arabinofuranosidase activity"/>
    <property type="evidence" value="ECO:0007669"/>
    <property type="project" value="InterPro"/>
</dbReference>
<dbReference type="InterPro" id="IPR036195">
    <property type="entry name" value="AbfB_ABD_sf"/>
</dbReference>
<protein>
    <recommendedName>
        <fullName evidence="6">Alpha-L-arabinofuranosidase B arabinose-binding domain-containing protein</fullName>
    </recommendedName>
</protein>
<reference evidence="4" key="2">
    <citation type="submission" date="2022-03" db="EMBL/GenBank/DDBJ databases">
        <title>Draft title - Genomic analysis of global carrot germplasm unveils the trajectory of domestication and the origin of high carotenoid orange carrot.</title>
        <authorList>
            <person name="Iorizzo M."/>
            <person name="Ellison S."/>
            <person name="Senalik D."/>
            <person name="Macko-Podgorni A."/>
            <person name="Grzebelus D."/>
            <person name="Bostan H."/>
            <person name="Rolling W."/>
            <person name="Curaba J."/>
            <person name="Simon P."/>
        </authorList>
    </citation>
    <scope>NUCLEOTIDE SEQUENCE</scope>
    <source>
        <tissue evidence="4">Leaf</tissue>
    </source>
</reference>
<organism evidence="4 5">
    <name type="scientific">Daucus carota subsp. sativus</name>
    <name type="common">Carrot</name>
    <dbReference type="NCBI Taxonomy" id="79200"/>
    <lineage>
        <taxon>Eukaryota</taxon>
        <taxon>Viridiplantae</taxon>
        <taxon>Streptophyta</taxon>
        <taxon>Embryophyta</taxon>
        <taxon>Tracheophyta</taxon>
        <taxon>Spermatophyta</taxon>
        <taxon>Magnoliopsida</taxon>
        <taxon>eudicotyledons</taxon>
        <taxon>Gunneridae</taxon>
        <taxon>Pentapetalae</taxon>
        <taxon>asterids</taxon>
        <taxon>campanulids</taxon>
        <taxon>Apiales</taxon>
        <taxon>Apiaceae</taxon>
        <taxon>Apioideae</taxon>
        <taxon>Scandiceae</taxon>
        <taxon>Daucinae</taxon>
        <taxon>Daucus</taxon>
        <taxon>Daucus sect. Daucus</taxon>
    </lineage>
</organism>
<sequence>MLCFVLHLMLYLLISCDFVVSKECTNAFLPTLSSHTLRYELQITNNRTWVNEMFSLYYLDHSSPWANVIPGKVLRGDDELGWNSMREKMLGSSGFRVPHSLLKELSLHNVRLDRDSIHGRAQQTNLDYLLMLDVDRLVWSFRKTANLPTPGAPYGGWEAPNIDIRGHFVGHFLSASAQMWASTHNDALKEKMSAVVLALFDCQNKMGTGYLSAFPSELFDRFEAIKPVWAPYYTIHKIMAGLLDQYLFASDARALGMVTWMADYFYNRVRNVILKYTVERHWQSLNEETGGMNDVLYKLYDVTKNSSHLLLAHLFDKPCFLGILAVQADDISGFHSNTHIPVVIGSQQRYEITGDPLYREIGRFFLDVVNSSHAYATGGTSESEFWQEPNRLANYLQTETEESYTVYADYYERAFTNGVLSIQRGTEPGVMIYTLPLGHGQSKAVSQHGWGTKDNSFWCCYGTGIESFSKLGDSIYFEEEGQVPGIYVIQYISSSVYWVSGDVLLVQKVMPVVSWDNHLHVTLTVSPRQQTEAKRSTLNLRMPIWTYLDGATATLNKKQLPLPSPGSFLSVTRKWRTNDIISLTLPMSIRTEAIKDDRPEYSHDKAILYGPYLLVGLSDGDYHLNPKPADPPSGWMTPVPAEYNSHLISLTRESEDSTLSLKKNKTSIVLDHLPEPGANHSVHATFRIVTKDRYLNNFTTREIMGRAVMLEPFDHPGMVLMHNGENENLEVQPDSDHSYSVFRFVEGLDYKEGSVSLESSSHKSCFVYSEHEIGAAVKLKCCLKSLDKRFKEAASFRVREGVSKYDPISFTAKGSTRNFLMQPILSIRDENYNVYFSI</sequence>
<feature type="domain" description="Non-reducing end beta-L-arabinofuranosidase-like GH127 middle" evidence="3">
    <location>
        <begin position="485"/>
        <end position="587"/>
    </location>
</feature>
<dbReference type="InterPro" id="IPR012878">
    <property type="entry name" value="Beta-AFase-like_GH127_cat"/>
</dbReference>
<proteinExistence type="predicted"/>
<dbReference type="InterPro" id="IPR049046">
    <property type="entry name" value="Beta-AFase-like_GH127_middle"/>
</dbReference>
<evidence type="ECO:0008006" key="6">
    <source>
        <dbReference type="Google" id="ProtNLM"/>
    </source>
</evidence>
<dbReference type="Gene3D" id="2.80.10.50">
    <property type="match status" value="1"/>
</dbReference>
<dbReference type="Pfam" id="PF20736">
    <property type="entry name" value="Glyco_hydro127M"/>
    <property type="match status" value="1"/>
</dbReference>
<evidence type="ECO:0000313" key="4">
    <source>
        <dbReference type="EMBL" id="WOH15183.1"/>
    </source>
</evidence>
<dbReference type="SUPFAM" id="SSF48208">
    <property type="entry name" value="Six-hairpin glycosidases"/>
    <property type="match status" value="1"/>
</dbReference>
<dbReference type="Proteomes" id="UP000077755">
    <property type="component" value="Chromosome 9"/>
</dbReference>
<gene>
    <name evidence="4" type="ORF">DCAR_0934720</name>
</gene>
<evidence type="ECO:0000313" key="5">
    <source>
        <dbReference type="Proteomes" id="UP000077755"/>
    </source>
</evidence>
<evidence type="ECO:0000259" key="3">
    <source>
        <dbReference type="Pfam" id="PF20736"/>
    </source>
</evidence>
<dbReference type="EMBL" id="CP093351">
    <property type="protein sequence ID" value="WOH15183.1"/>
    <property type="molecule type" value="Genomic_DNA"/>
</dbReference>
<dbReference type="Pfam" id="PF07944">
    <property type="entry name" value="Beta-AFase-like_GH127_cat"/>
    <property type="match status" value="1"/>
</dbReference>
<name>A0AAF0XVW0_DAUCS</name>
<dbReference type="PANTHER" id="PTHR31151">
    <property type="entry name" value="PROLINE-TRNA LIGASE (DUF1680)"/>
    <property type="match status" value="1"/>
</dbReference>
<evidence type="ECO:0000256" key="1">
    <source>
        <dbReference type="SAM" id="SignalP"/>
    </source>
</evidence>
<feature type="chain" id="PRO_5042040340" description="Alpha-L-arabinofuranosidase B arabinose-binding domain-containing protein" evidence="1">
    <location>
        <begin position="22"/>
        <end position="838"/>
    </location>
</feature>
<accession>A0AAF0XVW0</accession>
<keyword evidence="1" id="KW-0732">Signal</keyword>
<evidence type="ECO:0000259" key="2">
    <source>
        <dbReference type="Pfam" id="PF07944"/>
    </source>
</evidence>